<proteinExistence type="inferred from homology"/>
<dbReference type="EMBL" id="QKSB01000001">
    <property type="protein sequence ID" value="PZE18522.1"/>
    <property type="molecule type" value="Genomic_DNA"/>
</dbReference>
<keyword evidence="2" id="KW-0732">Signal</keyword>
<dbReference type="InterPro" id="IPR005632">
    <property type="entry name" value="Chaperone_Skp"/>
</dbReference>
<dbReference type="OrthoDB" id="9788552at2"/>
<organism evidence="4 5">
    <name type="scientific">Putridiphycobacter roseus</name>
    <dbReference type="NCBI Taxonomy" id="2219161"/>
    <lineage>
        <taxon>Bacteria</taxon>
        <taxon>Pseudomonadati</taxon>
        <taxon>Bacteroidota</taxon>
        <taxon>Flavobacteriia</taxon>
        <taxon>Flavobacteriales</taxon>
        <taxon>Crocinitomicaceae</taxon>
        <taxon>Putridiphycobacter</taxon>
    </lineage>
</organism>
<name>A0A2W1NS94_9FLAO</name>
<comment type="similarity">
    <text evidence="1">Belongs to the Skp family.</text>
</comment>
<dbReference type="Proteomes" id="UP000249248">
    <property type="component" value="Unassembled WGS sequence"/>
</dbReference>
<feature type="coiled-coil region" evidence="3">
    <location>
        <begin position="83"/>
        <end position="110"/>
    </location>
</feature>
<dbReference type="Gene3D" id="3.30.910.20">
    <property type="entry name" value="Skp domain"/>
    <property type="match status" value="1"/>
</dbReference>
<dbReference type="GO" id="GO:0005829">
    <property type="term" value="C:cytosol"/>
    <property type="evidence" value="ECO:0007669"/>
    <property type="project" value="TreeGrafter"/>
</dbReference>
<dbReference type="PANTHER" id="PTHR35089:SF1">
    <property type="entry name" value="CHAPERONE PROTEIN SKP"/>
    <property type="match status" value="1"/>
</dbReference>
<evidence type="ECO:0000313" key="5">
    <source>
        <dbReference type="Proteomes" id="UP000249248"/>
    </source>
</evidence>
<dbReference type="Pfam" id="PF03938">
    <property type="entry name" value="OmpH"/>
    <property type="match status" value="1"/>
</dbReference>
<gene>
    <name evidence="4" type="ORF">DNU06_01430</name>
</gene>
<accession>A0A2W1NS94</accession>
<dbReference type="InterPro" id="IPR024930">
    <property type="entry name" value="Skp_dom_sf"/>
</dbReference>
<dbReference type="SMART" id="SM00935">
    <property type="entry name" value="OmpH"/>
    <property type="match status" value="1"/>
</dbReference>
<dbReference type="SUPFAM" id="SSF111384">
    <property type="entry name" value="OmpH-like"/>
    <property type="match status" value="1"/>
</dbReference>
<sequence length="175" mass="20442">MNTKIIILIVAFLGSVSFGYGQRYAYVDTQYILDNIPEYKESQTKLDEFAIKWQEEIEAKYALIDSRKRALQAEEILLPEEIKKDKEKDILKLENEAKELQKKYFGVNGQLFQKRGELIKPIQDKIFKAIQEVSDDKKYAFVFDKANQSTLLFADPKYNISDLVLRNMDIEVDSK</sequence>
<protein>
    <submittedName>
        <fullName evidence="4">OmpH family outer membrane protein</fullName>
    </submittedName>
</protein>
<keyword evidence="3" id="KW-0175">Coiled coil</keyword>
<evidence type="ECO:0000256" key="3">
    <source>
        <dbReference type="SAM" id="Coils"/>
    </source>
</evidence>
<dbReference type="GO" id="GO:0051082">
    <property type="term" value="F:unfolded protein binding"/>
    <property type="evidence" value="ECO:0007669"/>
    <property type="project" value="InterPro"/>
</dbReference>
<reference evidence="4 5" key="1">
    <citation type="submission" date="2018-06" db="EMBL/GenBank/DDBJ databases">
        <title>The draft genome sequence of Crocinitomix sp. SM1701.</title>
        <authorList>
            <person name="Zhang X."/>
        </authorList>
    </citation>
    <scope>NUCLEOTIDE SEQUENCE [LARGE SCALE GENOMIC DNA]</scope>
    <source>
        <strain evidence="4 5">SM1701</strain>
    </source>
</reference>
<dbReference type="RefSeq" id="WP_111061422.1">
    <property type="nucleotide sequence ID" value="NZ_JBHUCU010000007.1"/>
</dbReference>
<dbReference type="PANTHER" id="PTHR35089">
    <property type="entry name" value="CHAPERONE PROTEIN SKP"/>
    <property type="match status" value="1"/>
</dbReference>
<dbReference type="AlphaFoldDB" id="A0A2W1NS94"/>
<evidence type="ECO:0000313" key="4">
    <source>
        <dbReference type="EMBL" id="PZE18522.1"/>
    </source>
</evidence>
<evidence type="ECO:0000256" key="2">
    <source>
        <dbReference type="ARBA" id="ARBA00022729"/>
    </source>
</evidence>
<keyword evidence="5" id="KW-1185">Reference proteome</keyword>
<evidence type="ECO:0000256" key="1">
    <source>
        <dbReference type="ARBA" id="ARBA00009091"/>
    </source>
</evidence>
<comment type="caution">
    <text evidence="4">The sequence shown here is derived from an EMBL/GenBank/DDBJ whole genome shotgun (WGS) entry which is preliminary data.</text>
</comment>
<dbReference type="GO" id="GO:0050821">
    <property type="term" value="P:protein stabilization"/>
    <property type="evidence" value="ECO:0007669"/>
    <property type="project" value="TreeGrafter"/>
</dbReference>